<evidence type="ECO:0000313" key="4">
    <source>
        <dbReference type="Proteomes" id="UP000693981"/>
    </source>
</evidence>
<proteinExistence type="predicted"/>
<protein>
    <recommendedName>
        <fullName evidence="2">Pyrroline-5-carboxylate reductase catalytic N-terminal domain-containing protein</fullName>
    </recommendedName>
</protein>
<organism evidence="3 4">
    <name type="scientific">Phytophthora boehmeriae</name>
    <dbReference type="NCBI Taxonomy" id="109152"/>
    <lineage>
        <taxon>Eukaryota</taxon>
        <taxon>Sar</taxon>
        <taxon>Stramenopiles</taxon>
        <taxon>Oomycota</taxon>
        <taxon>Peronosporomycetes</taxon>
        <taxon>Peronosporales</taxon>
        <taxon>Peronosporaceae</taxon>
        <taxon>Phytophthora</taxon>
    </lineage>
</organism>
<keyword evidence="4" id="KW-1185">Reference proteome</keyword>
<gene>
    <name evidence="3" type="ORF">PHYBOEH_001830</name>
</gene>
<dbReference type="PANTHER" id="PTHR14239:SF10">
    <property type="entry name" value="REDUCTASE"/>
    <property type="match status" value="1"/>
</dbReference>
<dbReference type="GO" id="GO:0016491">
    <property type="term" value="F:oxidoreductase activity"/>
    <property type="evidence" value="ECO:0007669"/>
    <property type="project" value="UniProtKB-KW"/>
</dbReference>
<accession>A0A8T1WVJ3</accession>
<dbReference type="EMBL" id="JAGDFL010000141">
    <property type="protein sequence ID" value="KAG7396754.1"/>
    <property type="molecule type" value="Genomic_DNA"/>
</dbReference>
<dbReference type="InterPro" id="IPR028939">
    <property type="entry name" value="P5C_Rdtase_cat_N"/>
</dbReference>
<name>A0A8T1WVJ3_9STRA</name>
<dbReference type="OrthoDB" id="550646at2759"/>
<evidence type="ECO:0000259" key="2">
    <source>
        <dbReference type="Pfam" id="PF03807"/>
    </source>
</evidence>
<evidence type="ECO:0000256" key="1">
    <source>
        <dbReference type="ARBA" id="ARBA00023002"/>
    </source>
</evidence>
<feature type="domain" description="Pyrroline-5-carboxylate reductase catalytic N-terminal" evidence="2">
    <location>
        <begin position="4"/>
        <end position="92"/>
    </location>
</feature>
<sequence>MTQTIGFVGFGHVNSSLAQHAVSAGYNVLLSNSRGPATLADAVTKLGTQAKAATVEEVVRQSDLVSVSVPLKSIKLLPAELFVGKTVIDSNNYYPERDGEFPELEKRVLTTSELVQRHLQGARVVKVFNSIDQFHIKYGARPADDPTRWALPLAGDNLEAKAEVAKFVDAVGFDAVDCGSLADSWRFQPNTPAYCVPYIGEVPEGTTSEEMLKWVQDDHSKVVRAADVQALVAQAKTSDPVGGIINTPKFVPAYIAMFALPLP</sequence>
<evidence type="ECO:0000313" key="3">
    <source>
        <dbReference type="EMBL" id="KAG7396754.1"/>
    </source>
</evidence>
<comment type="caution">
    <text evidence="3">The sequence shown here is derived from an EMBL/GenBank/DDBJ whole genome shotgun (WGS) entry which is preliminary data.</text>
</comment>
<dbReference type="Proteomes" id="UP000693981">
    <property type="component" value="Unassembled WGS sequence"/>
</dbReference>
<keyword evidence="1" id="KW-0560">Oxidoreductase</keyword>
<dbReference type="PANTHER" id="PTHR14239">
    <property type="entry name" value="DUDULIN-RELATED"/>
    <property type="match status" value="1"/>
</dbReference>
<dbReference type="AlphaFoldDB" id="A0A8T1WVJ3"/>
<dbReference type="InterPro" id="IPR051267">
    <property type="entry name" value="STEAP_metalloreductase"/>
</dbReference>
<dbReference type="Pfam" id="PF03807">
    <property type="entry name" value="F420_oxidored"/>
    <property type="match status" value="1"/>
</dbReference>
<reference evidence="3" key="1">
    <citation type="submission" date="2021-02" db="EMBL/GenBank/DDBJ databases">
        <authorList>
            <person name="Palmer J.M."/>
        </authorList>
    </citation>
    <scope>NUCLEOTIDE SEQUENCE</scope>
    <source>
        <strain evidence="3">SCRP23</strain>
    </source>
</reference>